<accession>A0A2H0UES8</accession>
<name>A0A2H0UES8_9BACT</name>
<organism evidence="2 3">
    <name type="scientific">Candidatus Kaiserbacteria bacterium CG10_big_fil_rev_8_21_14_0_10_47_16</name>
    <dbReference type="NCBI Taxonomy" id="1974608"/>
    <lineage>
        <taxon>Bacteria</taxon>
        <taxon>Candidatus Kaiseribacteriota</taxon>
    </lineage>
</organism>
<dbReference type="Gene3D" id="3.30.420.40">
    <property type="match status" value="3"/>
</dbReference>
<dbReference type="Pfam" id="PF00480">
    <property type="entry name" value="ROK"/>
    <property type="match status" value="1"/>
</dbReference>
<dbReference type="InterPro" id="IPR043129">
    <property type="entry name" value="ATPase_NBD"/>
</dbReference>
<proteinExistence type="inferred from homology"/>
<evidence type="ECO:0000256" key="1">
    <source>
        <dbReference type="ARBA" id="ARBA00006479"/>
    </source>
</evidence>
<gene>
    <name evidence="2" type="ORF">COU16_01610</name>
</gene>
<comment type="caution">
    <text evidence="2">The sequence shown here is derived from an EMBL/GenBank/DDBJ whole genome shotgun (WGS) entry which is preliminary data.</text>
</comment>
<dbReference type="Proteomes" id="UP000229344">
    <property type="component" value="Unassembled WGS sequence"/>
</dbReference>
<dbReference type="CDD" id="cd23763">
    <property type="entry name" value="ASKHA_ATPase_ROK"/>
    <property type="match status" value="1"/>
</dbReference>
<dbReference type="AlphaFoldDB" id="A0A2H0UES8"/>
<evidence type="ECO:0000313" key="3">
    <source>
        <dbReference type="Proteomes" id="UP000229344"/>
    </source>
</evidence>
<evidence type="ECO:0008006" key="4">
    <source>
        <dbReference type="Google" id="ProtNLM"/>
    </source>
</evidence>
<dbReference type="InterPro" id="IPR000600">
    <property type="entry name" value="ROK"/>
</dbReference>
<reference evidence="3" key="1">
    <citation type="submission" date="2017-09" db="EMBL/GenBank/DDBJ databases">
        <title>Depth-based differentiation of microbial function through sediment-hosted aquifers and enrichment of novel symbionts in the deep terrestrial subsurface.</title>
        <authorList>
            <person name="Probst A.J."/>
            <person name="Ladd B."/>
            <person name="Jarett J.K."/>
            <person name="Geller-Mcgrath D.E."/>
            <person name="Sieber C.M.K."/>
            <person name="Emerson J.B."/>
            <person name="Anantharaman K."/>
            <person name="Thomas B.C."/>
            <person name="Malmstrom R."/>
            <person name="Stieglmeier M."/>
            <person name="Klingl A."/>
            <person name="Woyke T."/>
            <person name="Ryan C.M."/>
            <person name="Banfield J.F."/>
        </authorList>
    </citation>
    <scope>NUCLEOTIDE SEQUENCE [LARGE SCALE GENOMIC DNA]</scope>
</reference>
<protein>
    <recommendedName>
        <fullName evidence="4">ROK family protein</fullName>
    </recommendedName>
</protein>
<comment type="similarity">
    <text evidence="1">Belongs to the ROK (NagC/XylR) family.</text>
</comment>
<dbReference type="EMBL" id="PFBI01000006">
    <property type="protein sequence ID" value="PIR84275.1"/>
    <property type="molecule type" value="Genomic_DNA"/>
</dbReference>
<evidence type="ECO:0000313" key="2">
    <source>
        <dbReference type="EMBL" id="PIR84275.1"/>
    </source>
</evidence>
<dbReference type="PANTHER" id="PTHR18964">
    <property type="entry name" value="ROK (REPRESSOR, ORF, KINASE) FAMILY"/>
    <property type="match status" value="1"/>
</dbReference>
<dbReference type="SUPFAM" id="SSF53067">
    <property type="entry name" value="Actin-like ATPase domain"/>
    <property type="match status" value="1"/>
</dbReference>
<dbReference type="PANTHER" id="PTHR18964:SF149">
    <property type="entry name" value="BIFUNCTIONAL UDP-N-ACETYLGLUCOSAMINE 2-EPIMERASE_N-ACETYLMANNOSAMINE KINASE"/>
    <property type="match status" value="1"/>
</dbReference>
<sequence length="288" mass="30566">MQTYILFDIGGTKTRVAVSTDLQSFKVEKFDTPASYAEGIAAITEAVRTLNPATPITLVAGGIRGELNATKTELVSEKILTDWVDKPLAKDLEAAFVAPILLRNDAEVAALGEASFGAGRGYSRISYHTVSTGVGGALVSEGKVIATHNDLVGGPHTIEDQISGTALEQQRGMKPYEIPQSDPVWNVLAEKLAHALVNVVTAWSPDAIVLGGSMIVGDPRILLADITRHTTELLPEGVACPAIVDASLKDEAGLYGAMAVLATLEQSTNQMKGTWTNGLFRYIAGFFK</sequence>